<keyword evidence="2" id="KW-1185">Reference proteome</keyword>
<dbReference type="AlphaFoldDB" id="A0A4Z1SQW3"/>
<protein>
    <recommendedName>
        <fullName evidence="3">RRM domain-containing protein</fullName>
    </recommendedName>
</protein>
<evidence type="ECO:0008006" key="3">
    <source>
        <dbReference type="Google" id="ProtNLM"/>
    </source>
</evidence>
<comment type="caution">
    <text evidence="1">The sequence shown here is derived from an EMBL/GenBank/DDBJ whole genome shotgun (WGS) entry which is preliminary data.</text>
</comment>
<dbReference type="GO" id="GO:0034462">
    <property type="term" value="P:small-subunit processome assembly"/>
    <property type="evidence" value="ECO:0007669"/>
    <property type="project" value="TreeGrafter"/>
</dbReference>
<sequence length="185" mass="21713">MPGIVRIIAIPPRTTPKTLRELLERHAPVLRLYLKPEQEFNSVARAQETGKGQFTKYVDGYVEFPTDNHARYVCQALNGRQMSAGLRRERKSRFTRFQWRLVHMPTMNWVDINQERVDLSRTREAIIRAEMEELTKHNAEYLEQLRCGKGRSRQLDGEDGWSEQQYKQRKLRVDEGSIDSLIGIL</sequence>
<dbReference type="InterPro" id="IPR035979">
    <property type="entry name" value="RBD_domain_sf"/>
</dbReference>
<name>A0A4Z1SQW3_GIAMU</name>
<dbReference type="GO" id="GO:0005730">
    <property type="term" value="C:nucleolus"/>
    <property type="evidence" value="ECO:0007669"/>
    <property type="project" value="TreeGrafter"/>
</dbReference>
<dbReference type="InterPro" id="IPR039119">
    <property type="entry name" value="ABT1/Esf2"/>
</dbReference>
<gene>
    <name evidence="1" type="ORF">GMRT_14470</name>
</gene>
<dbReference type="GO" id="GO:0000480">
    <property type="term" value="P:endonucleolytic cleavage in 5'-ETS of tricistronic rRNA transcript (SSU-rRNA, 5.8S rRNA, LSU-rRNA)"/>
    <property type="evidence" value="ECO:0007669"/>
    <property type="project" value="TreeGrafter"/>
</dbReference>
<dbReference type="GO" id="GO:0000447">
    <property type="term" value="P:endonucleolytic cleavage in ITS1 to separate SSU-rRNA from 5.8S rRNA and LSU-rRNA from tricistronic rRNA transcript (SSU-rRNA, 5.8S rRNA, LSU-rRNA)"/>
    <property type="evidence" value="ECO:0007669"/>
    <property type="project" value="TreeGrafter"/>
</dbReference>
<dbReference type="PANTHER" id="PTHR12311:SF7">
    <property type="entry name" value="ACTIVATOR OF BASAL TRANSCRIPTION 1"/>
    <property type="match status" value="1"/>
</dbReference>
<dbReference type="GO" id="GO:0003723">
    <property type="term" value="F:RNA binding"/>
    <property type="evidence" value="ECO:0007669"/>
    <property type="project" value="TreeGrafter"/>
</dbReference>
<accession>A0A4Z1SQW3</accession>
<reference evidence="1 2" key="1">
    <citation type="submission" date="2019-05" db="EMBL/GenBank/DDBJ databases">
        <title>The compact genome of Giardia muris reveals important steps in the evolution of intestinal protozoan parasites.</title>
        <authorList>
            <person name="Xu F."/>
            <person name="Jimenez-Gonzalez A."/>
            <person name="Einarsson E."/>
            <person name="Astvaldsson A."/>
            <person name="Peirasmaki D."/>
            <person name="Eckmann L."/>
            <person name="Andersson J.O."/>
            <person name="Svard S.G."/>
            <person name="Jerlstrom-Hultqvist J."/>
        </authorList>
    </citation>
    <scope>NUCLEOTIDE SEQUENCE [LARGE SCALE GENOMIC DNA]</scope>
    <source>
        <strain evidence="1 2">Roberts-Thomson</strain>
    </source>
</reference>
<proteinExistence type="predicted"/>
<evidence type="ECO:0000313" key="2">
    <source>
        <dbReference type="Proteomes" id="UP000315496"/>
    </source>
</evidence>
<dbReference type="EMBL" id="VDLU01000002">
    <property type="protein sequence ID" value="TNJ28262.1"/>
    <property type="molecule type" value="Genomic_DNA"/>
</dbReference>
<dbReference type="SUPFAM" id="SSF54928">
    <property type="entry name" value="RNA-binding domain, RBD"/>
    <property type="match status" value="1"/>
</dbReference>
<dbReference type="GO" id="GO:0000472">
    <property type="term" value="P:endonucleolytic cleavage to generate mature 5'-end of SSU-rRNA from (SSU-rRNA, 5.8S rRNA, LSU-rRNA)"/>
    <property type="evidence" value="ECO:0007669"/>
    <property type="project" value="TreeGrafter"/>
</dbReference>
<dbReference type="Gene3D" id="3.30.70.330">
    <property type="match status" value="1"/>
</dbReference>
<evidence type="ECO:0000313" key="1">
    <source>
        <dbReference type="EMBL" id="TNJ28262.1"/>
    </source>
</evidence>
<dbReference type="PANTHER" id="PTHR12311">
    <property type="entry name" value="ACTIVATOR OF BASAL TRANSCRIPTION 1"/>
    <property type="match status" value="1"/>
</dbReference>
<organism evidence="1 2">
    <name type="scientific">Giardia muris</name>
    <dbReference type="NCBI Taxonomy" id="5742"/>
    <lineage>
        <taxon>Eukaryota</taxon>
        <taxon>Metamonada</taxon>
        <taxon>Diplomonadida</taxon>
        <taxon>Hexamitidae</taxon>
        <taxon>Giardiinae</taxon>
        <taxon>Giardia</taxon>
    </lineage>
</organism>
<dbReference type="Proteomes" id="UP000315496">
    <property type="component" value="Chromosome 2"/>
</dbReference>
<dbReference type="VEuPathDB" id="GiardiaDB:GMRT_14470"/>
<dbReference type="OrthoDB" id="287393at2759"/>
<dbReference type="InterPro" id="IPR012677">
    <property type="entry name" value="Nucleotide-bd_a/b_plait_sf"/>
</dbReference>